<dbReference type="PIRSF" id="PIRSF000538">
    <property type="entry name" value="GlpK"/>
    <property type="match status" value="1"/>
</dbReference>
<evidence type="ECO:0000256" key="2">
    <source>
        <dbReference type="ARBA" id="ARBA00022679"/>
    </source>
</evidence>
<proteinExistence type="inferred from homology"/>
<dbReference type="InterPro" id="IPR018485">
    <property type="entry name" value="FGGY_C"/>
</dbReference>
<keyword evidence="5" id="KW-0067">ATP-binding</keyword>
<dbReference type="Pfam" id="PF02782">
    <property type="entry name" value="FGGY_C"/>
    <property type="match status" value="1"/>
</dbReference>
<dbReference type="CDD" id="cd07769">
    <property type="entry name" value="ASKHA_NBD_FGGY_GK"/>
    <property type="match status" value="1"/>
</dbReference>
<sequence>MRTILALDQGTTNTKAILLTGTGRVLAQASRPMQVSYPRPGWAEQSAAAIWSTVAGVVADLVGTTEHEIAAIAISNQRESIVLWDAATGEPVGPCVIWQCRRSASRCAELQAAGHEADVVARTGLGLDPLFPAAKLAWLLDHTPGAREAARAGKLRAGTVDSWLVWKLTGGKQHATDFSNASRTQLFNLDALAWDGTLCELFDVPGSLLPEVLPSDAFFGTTARSVTALPEGIPIHAVIGDSHAAAFGHGISGPGCVKATMGTGSSLMAVTGKRVTSHHSLSSTIAWAQNGNVLYALEGNIAVSGQTAAFARQLLNLKDEIALTELARTVDNSDGVSFVPALAGLGAPHWNPNARGTICGMSLGTTAAHIARAALEAIALQAVDVLHAMEADLGADMSLLFVDGGASKNDFLVQLLADLADRSVRRGTIAELSPYGAGKMAAEALQMWDASGDRSAAAQFEPNMSAVARAEILTQWSTALRRTMYEPT</sequence>
<dbReference type="InterPro" id="IPR043129">
    <property type="entry name" value="ATPase_NBD"/>
</dbReference>
<accession>A0ABN1F9H8</accession>
<evidence type="ECO:0000256" key="5">
    <source>
        <dbReference type="ARBA" id="ARBA00022840"/>
    </source>
</evidence>
<dbReference type="PROSITE" id="PS00445">
    <property type="entry name" value="FGGY_KINASES_2"/>
    <property type="match status" value="1"/>
</dbReference>
<dbReference type="EMBL" id="BAAADD010000012">
    <property type="protein sequence ID" value="GAA0585739.1"/>
    <property type="molecule type" value="Genomic_DNA"/>
</dbReference>
<dbReference type="SUPFAM" id="SSF53067">
    <property type="entry name" value="Actin-like ATPase domain"/>
    <property type="match status" value="2"/>
</dbReference>
<evidence type="ECO:0000256" key="1">
    <source>
        <dbReference type="ARBA" id="ARBA00009156"/>
    </source>
</evidence>
<dbReference type="GO" id="GO:0016301">
    <property type="term" value="F:kinase activity"/>
    <property type="evidence" value="ECO:0007669"/>
    <property type="project" value="UniProtKB-KW"/>
</dbReference>
<organism evidence="10 11">
    <name type="scientific">Rhizomicrobium electricum</name>
    <dbReference type="NCBI Taxonomy" id="480070"/>
    <lineage>
        <taxon>Bacteria</taxon>
        <taxon>Pseudomonadati</taxon>
        <taxon>Pseudomonadota</taxon>
        <taxon>Alphaproteobacteria</taxon>
        <taxon>Micropepsales</taxon>
        <taxon>Micropepsaceae</taxon>
        <taxon>Rhizomicrobium</taxon>
    </lineage>
</organism>
<dbReference type="InterPro" id="IPR018484">
    <property type="entry name" value="FGGY_N"/>
</dbReference>
<keyword evidence="11" id="KW-1185">Reference proteome</keyword>
<dbReference type="Proteomes" id="UP001499951">
    <property type="component" value="Unassembled WGS sequence"/>
</dbReference>
<feature type="domain" description="Carbohydrate kinase FGGY N-terminal" evidence="8">
    <location>
        <begin position="4"/>
        <end position="248"/>
    </location>
</feature>
<comment type="caution">
    <text evidence="10">The sequence shown here is derived from an EMBL/GenBank/DDBJ whole genome shotgun (WGS) entry which is preliminary data.</text>
</comment>
<evidence type="ECO:0000313" key="10">
    <source>
        <dbReference type="EMBL" id="GAA0585739.1"/>
    </source>
</evidence>
<keyword evidence="4 7" id="KW-0418">Kinase</keyword>
<evidence type="ECO:0000259" key="9">
    <source>
        <dbReference type="Pfam" id="PF02782"/>
    </source>
</evidence>
<reference evidence="10 11" key="1">
    <citation type="journal article" date="2019" name="Int. J. Syst. Evol. Microbiol.">
        <title>The Global Catalogue of Microorganisms (GCM) 10K type strain sequencing project: providing services to taxonomists for standard genome sequencing and annotation.</title>
        <authorList>
            <consortium name="The Broad Institute Genomics Platform"/>
            <consortium name="The Broad Institute Genome Sequencing Center for Infectious Disease"/>
            <person name="Wu L."/>
            <person name="Ma J."/>
        </authorList>
    </citation>
    <scope>NUCLEOTIDE SEQUENCE [LARGE SCALE GENOMIC DNA]</scope>
    <source>
        <strain evidence="10 11">JCM 15089</strain>
    </source>
</reference>
<feature type="domain" description="Carbohydrate kinase FGGY C-terminal" evidence="9">
    <location>
        <begin position="258"/>
        <end position="442"/>
    </location>
</feature>
<name>A0ABN1F9H8_9PROT</name>
<protein>
    <recommendedName>
        <fullName evidence="6">ATP:glycerol 3-phosphotransferase</fullName>
    </recommendedName>
</protein>
<dbReference type="RefSeq" id="WP_166937334.1">
    <property type="nucleotide sequence ID" value="NZ_BAAADD010000012.1"/>
</dbReference>
<dbReference type="Gene3D" id="3.30.420.40">
    <property type="match status" value="2"/>
</dbReference>
<gene>
    <name evidence="10" type="ORF">GCM10008942_38360</name>
</gene>
<dbReference type="InterPro" id="IPR018483">
    <property type="entry name" value="Carb_kinase_FGGY_CS"/>
</dbReference>
<keyword evidence="2 7" id="KW-0808">Transferase</keyword>
<evidence type="ECO:0000259" key="8">
    <source>
        <dbReference type="Pfam" id="PF00370"/>
    </source>
</evidence>
<comment type="similarity">
    <text evidence="1 7">Belongs to the FGGY kinase family.</text>
</comment>
<dbReference type="PANTHER" id="PTHR10196:SF69">
    <property type="entry name" value="GLYCEROL KINASE"/>
    <property type="match status" value="1"/>
</dbReference>
<evidence type="ECO:0000256" key="3">
    <source>
        <dbReference type="ARBA" id="ARBA00022741"/>
    </source>
</evidence>
<dbReference type="PANTHER" id="PTHR10196">
    <property type="entry name" value="SUGAR KINASE"/>
    <property type="match status" value="1"/>
</dbReference>
<evidence type="ECO:0000256" key="4">
    <source>
        <dbReference type="ARBA" id="ARBA00022777"/>
    </source>
</evidence>
<evidence type="ECO:0000256" key="6">
    <source>
        <dbReference type="ARBA" id="ARBA00043149"/>
    </source>
</evidence>
<evidence type="ECO:0000256" key="7">
    <source>
        <dbReference type="RuleBase" id="RU003733"/>
    </source>
</evidence>
<keyword evidence="3" id="KW-0547">Nucleotide-binding</keyword>
<dbReference type="Pfam" id="PF00370">
    <property type="entry name" value="FGGY_N"/>
    <property type="match status" value="1"/>
</dbReference>
<dbReference type="InterPro" id="IPR000577">
    <property type="entry name" value="Carb_kinase_FGGY"/>
</dbReference>
<evidence type="ECO:0000313" key="11">
    <source>
        <dbReference type="Proteomes" id="UP001499951"/>
    </source>
</evidence>